<evidence type="ECO:0000313" key="3">
    <source>
        <dbReference type="EMBL" id="QKD83533.1"/>
    </source>
</evidence>
<dbReference type="Proteomes" id="UP000505210">
    <property type="component" value="Chromosome"/>
</dbReference>
<name>A0A6M8BKE7_9CYAN</name>
<dbReference type="GO" id="GO:0016887">
    <property type="term" value="F:ATP hydrolysis activity"/>
    <property type="evidence" value="ECO:0007669"/>
    <property type="project" value="InterPro"/>
</dbReference>
<feature type="region of interest" description="Disordered" evidence="1">
    <location>
        <begin position="1"/>
        <end position="22"/>
    </location>
</feature>
<evidence type="ECO:0000259" key="2">
    <source>
        <dbReference type="Pfam" id="PF05876"/>
    </source>
</evidence>
<dbReference type="KEGG" id="theu:HPC62_16190"/>
<gene>
    <name evidence="3" type="ORF">HPC62_16190</name>
</gene>
<accession>A0A6M8BKE7</accession>
<dbReference type="InterPro" id="IPR046453">
    <property type="entry name" value="GpA_ATPase"/>
</dbReference>
<dbReference type="Pfam" id="PF05876">
    <property type="entry name" value="GpA_ATPase"/>
    <property type="match status" value="1"/>
</dbReference>
<sequence length="691" mass="78813">MFLAPPKPTRQRKRRQIENTAQRRRGQFSLDQSALRVKGIEDWYDRGGILFAEWARDQYRRSNGEPLHWIEPTQEEFYLLMGNPWVEFLVVEKPSQVGFTESLIAMLAFVMAEVKIPCGVGFEAERKLRELVPRIQSTFDFIDSIQKVRRSRILATGRKDTDHKERKMTVGGVECTFWYASTAAKNKQERQASSTLSSFPAWWQGADEIELYPEGVLDVAKKRMSASTLRTKPFRAGSTPGHEGGIVDSLVRASAYFFQWRVRCPHCDRTQFLDAFGNLLRPVVQETEDGATDERYVDITGRPLDWFCRDDSSRRRRIETAYIGCQHCGGELPDWAIAAISRTDSIVPTDLREPRGTGEFVCVNTGTKLRDLCTELIEKERPLFDPVALRLPRLASKLFNPAETMRDLATTRNPADAIQQGLGKAITIGVGKISLPRLQRACGLPLPDWCQGRSPDLVVLGGDQGRASHYCVRTAWYLPPDEPDPETRWLNAHIVLEWWGHLHGFDGVEDHVDRHDVDLVGFDGEPEIQLAAAYARKRPSQSVWHDRSAAASVRQSTLLTHYRTEGRKGAMFLFDQVQLKGEDFRRAERTIQDQQVPVFAMHRTFGLDAVRDRLYRGQLHLPEGLQYDSRDEDNLLLHLLASDRRTDGIWAQTPGMPDHFHHALCFAEVAVLAAFYEPRPKRLAFGSFKRN</sequence>
<organism evidence="3 4">
    <name type="scientific">Thermoleptolyngbya sichuanensis A183</name>
    <dbReference type="NCBI Taxonomy" id="2737172"/>
    <lineage>
        <taxon>Bacteria</taxon>
        <taxon>Bacillati</taxon>
        <taxon>Cyanobacteriota</taxon>
        <taxon>Cyanophyceae</taxon>
        <taxon>Oculatellales</taxon>
        <taxon>Oculatellaceae</taxon>
        <taxon>Thermoleptolyngbya</taxon>
        <taxon>Thermoleptolyngbya sichuanensis</taxon>
    </lineage>
</organism>
<dbReference type="EMBL" id="CP053661">
    <property type="protein sequence ID" value="QKD83533.1"/>
    <property type="molecule type" value="Genomic_DNA"/>
</dbReference>
<protein>
    <recommendedName>
        <fullName evidence="2">Phage terminase large subunit GpA ATPase domain-containing protein</fullName>
    </recommendedName>
</protein>
<proteinExistence type="predicted"/>
<reference evidence="3 4" key="1">
    <citation type="submission" date="2020-05" db="EMBL/GenBank/DDBJ databases">
        <title>Complete genome sequence of of a novel Thermoleptolyngbya strain isolated from hot springs of Ganzi, Sichuan China.</title>
        <authorList>
            <person name="Tang J."/>
            <person name="Daroch M."/>
            <person name="Li L."/>
            <person name="Waleron K."/>
            <person name="Waleron M."/>
            <person name="Waleron M."/>
        </authorList>
    </citation>
    <scope>NUCLEOTIDE SEQUENCE [LARGE SCALE GENOMIC DNA]</scope>
    <source>
        <strain evidence="3 4">PKUAC-SCTA183</strain>
    </source>
</reference>
<keyword evidence="4" id="KW-1185">Reference proteome</keyword>
<feature type="domain" description="Phage terminase large subunit GpA ATPase" evidence="2">
    <location>
        <begin position="70"/>
        <end position="331"/>
    </location>
</feature>
<dbReference type="AlphaFoldDB" id="A0A6M8BKE7"/>
<dbReference type="RefSeq" id="WP_172357352.1">
    <property type="nucleotide sequence ID" value="NZ_CP053661.1"/>
</dbReference>
<evidence type="ECO:0000313" key="4">
    <source>
        <dbReference type="Proteomes" id="UP000505210"/>
    </source>
</evidence>
<evidence type="ECO:0000256" key="1">
    <source>
        <dbReference type="SAM" id="MobiDB-lite"/>
    </source>
</evidence>